<keyword evidence="2" id="KW-0732">Signal</keyword>
<feature type="chain" id="PRO_5020552277" evidence="2">
    <location>
        <begin position="19"/>
        <end position="372"/>
    </location>
</feature>
<evidence type="ECO:0000256" key="2">
    <source>
        <dbReference type="SAM" id="SignalP"/>
    </source>
</evidence>
<evidence type="ECO:0000313" key="4">
    <source>
        <dbReference type="Proteomes" id="UP000269721"/>
    </source>
</evidence>
<dbReference type="EMBL" id="ML000245">
    <property type="protein sequence ID" value="RKO84322.1"/>
    <property type="molecule type" value="Genomic_DNA"/>
</dbReference>
<dbReference type="Proteomes" id="UP000269721">
    <property type="component" value="Unassembled WGS sequence"/>
</dbReference>
<protein>
    <submittedName>
        <fullName evidence="3">Uncharacterized protein</fullName>
    </submittedName>
</protein>
<dbReference type="AlphaFoldDB" id="A0A4P9VYH4"/>
<evidence type="ECO:0000256" key="1">
    <source>
        <dbReference type="SAM" id="MobiDB-lite"/>
    </source>
</evidence>
<organism evidence="3 4">
    <name type="scientific">Blyttiomyces helicus</name>
    <dbReference type="NCBI Taxonomy" id="388810"/>
    <lineage>
        <taxon>Eukaryota</taxon>
        <taxon>Fungi</taxon>
        <taxon>Fungi incertae sedis</taxon>
        <taxon>Chytridiomycota</taxon>
        <taxon>Chytridiomycota incertae sedis</taxon>
        <taxon>Chytridiomycetes</taxon>
        <taxon>Chytridiomycetes incertae sedis</taxon>
        <taxon>Blyttiomyces</taxon>
    </lineage>
</organism>
<accession>A0A4P9VYH4</accession>
<evidence type="ECO:0000313" key="3">
    <source>
        <dbReference type="EMBL" id="RKO84322.1"/>
    </source>
</evidence>
<sequence>MKFLFASTLAVLLSSASAAPVLSPRRFGQEQAVDLGDKLNAAGPHCQNFAGVAGTLGGQSAGTIVARADPCAKLRLADQIVAAAKAHQCDAQGTKIMLDAAMDEVHAEHNFSPFAGALDIVCLDASLPVSPELRGIPPLVDPRNNGPGGSGGLAHVPAGADAASTKVNAATTAILAKAKAAGKGPGSTKSVAQQLVDLGFNFIQGLNSTTPSASSTTKTTTTIVNAPSTPTAATTTSTTKKGKTTTTVTVTVTVTRSQCAATAAPSSATAATSNAGTSASVIFSPAPVLGIQGVPLVRSSDPKRRFQVAQDTFVGQGAACQRVGDKLFNQCANALNGGKVAGKNGSSIGSICDPARTAATSGCLAAVKAAGL</sequence>
<dbReference type="OrthoDB" id="2141239at2759"/>
<reference evidence="4" key="1">
    <citation type="journal article" date="2018" name="Nat. Microbiol.">
        <title>Leveraging single-cell genomics to expand the fungal tree of life.</title>
        <authorList>
            <person name="Ahrendt S.R."/>
            <person name="Quandt C.A."/>
            <person name="Ciobanu D."/>
            <person name="Clum A."/>
            <person name="Salamov A."/>
            <person name="Andreopoulos B."/>
            <person name="Cheng J.F."/>
            <person name="Woyke T."/>
            <person name="Pelin A."/>
            <person name="Henrissat B."/>
            <person name="Reynolds N.K."/>
            <person name="Benny G.L."/>
            <person name="Smith M.E."/>
            <person name="James T.Y."/>
            <person name="Grigoriev I.V."/>
        </authorList>
    </citation>
    <scope>NUCLEOTIDE SEQUENCE [LARGE SCALE GENOMIC DNA]</scope>
</reference>
<feature type="region of interest" description="Disordered" evidence="1">
    <location>
        <begin position="210"/>
        <end position="239"/>
    </location>
</feature>
<keyword evidence="4" id="KW-1185">Reference proteome</keyword>
<proteinExistence type="predicted"/>
<gene>
    <name evidence="3" type="ORF">BDK51DRAFT_49174</name>
</gene>
<name>A0A4P9VYH4_9FUNG</name>
<feature type="signal peptide" evidence="2">
    <location>
        <begin position="1"/>
        <end position="18"/>
    </location>
</feature>